<dbReference type="PANTHER" id="PTHR10357:SF210">
    <property type="entry name" value="MALTODEXTRIN GLUCOSIDASE"/>
    <property type="match status" value="1"/>
</dbReference>
<accession>A0A926QKC8</accession>
<dbReference type="GO" id="GO:0005975">
    <property type="term" value="P:carbohydrate metabolic process"/>
    <property type="evidence" value="ECO:0007669"/>
    <property type="project" value="InterPro"/>
</dbReference>
<dbReference type="CDD" id="cd11338">
    <property type="entry name" value="AmyAc_CMD"/>
    <property type="match status" value="1"/>
</dbReference>
<reference evidence="8" key="1">
    <citation type="submission" date="2020-09" db="EMBL/GenBank/DDBJ databases">
        <title>Draft Genome Sequence of Paenibacillus sp. WST5.</title>
        <authorList>
            <person name="Bao Z."/>
        </authorList>
    </citation>
    <scope>NUCLEOTIDE SEQUENCE</scope>
    <source>
        <strain evidence="8">WST5</strain>
    </source>
</reference>
<dbReference type="PANTHER" id="PTHR10357">
    <property type="entry name" value="ALPHA-AMYLASE FAMILY MEMBER"/>
    <property type="match status" value="1"/>
</dbReference>
<keyword evidence="9" id="KW-1185">Reference proteome</keyword>
<keyword evidence="6" id="KW-0732">Signal</keyword>
<dbReference type="InterPro" id="IPR013780">
    <property type="entry name" value="Glyco_hydro_b"/>
</dbReference>
<evidence type="ECO:0000256" key="5">
    <source>
        <dbReference type="SAM" id="MobiDB-lite"/>
    </source>
</evidence>
<dbReference type="Gene3D" id="3.30.1920.20">
    <property type="match status" value="1"/>
</dbReference>
<comment type="caution">
    <text evidence="8">The sequence shown here is derived from an EMBL/GenBank/DDBJ whole genome shotgun (WGS) entry which is preliminary data.</text>
</comment>
<dbReference type="GO" id="GO:0046872">
    <property type="term" value="F:metal ion binding"/>
    <property type="evidence" value="ECO:0007669"/>
    <property type="project" value="UniProtKB-KW"/>
</dbReference>
<evidence type="ECO:0000256" key="6">
    <source>
        <dbReference type="SAM" id="SignalP"/>
    </source>
</evidence>
<dbReference type="SUPFAM" id="SSF81296">
    <property type="entry name" value="E set domains"/>
    <property type="match status" value="1"/>
</dbReference>
<comment type="cofactor">
    <cofactor evidence="1">
        <name>Ca(2+)</name>
        <dbReference type="ChEBI" id="CHEBI:29108"/>
    </cofactor>
</comment>
<dbReference type="CDD" id="cd02857">
    <property type="entry name" value="E_set_CDase_PDE_N"/>
    <property type="match status" value="1"/>
</dbReference>
<dbReference type="InterPro" id="IPR014756">
    <property type="entry name" value="Ig_E-set"/>
</dbReference>
<dbReference type="SUPFAM" id="SSF49265">
    <property type="entry name" value="Fibronectin type III"/>
    <property type="match status" value="2"/>
</dbReference>
<dbReference type="SMART" id="SM00642">
    <property type="entry name" value="Aamy"/>
    <property type="match status" value="1"/>
</dbReference>
<dbReference type="InterPro" id="IPR036116">
    <property type="entry name" value="FN3_sf"/>
</dbReference>
<dbReference type="Pfam" id="PF22058">
    <property type="entry name" value="X25_BaPul_like"/>
    <property type="match status" value="2"/>
</dbReference>
<dbReference type="EMBL" id="JACVVD010000008">
    <property type="protein sequence ID" value="MBD0382691.1"/>
    <property type="molecule type" value="Genomic_DNA"/>
</dbReference>
<dbReference type="InterPro" id="IPR054470">
    <property type="entry name" value="FIMAH_dom"/>
</dbReference>
<evidence type="ECO:0000259" key="7">
    <source>
        <dbReference type="PROSITE" id="PS50853"/>
    </source>
</evidence>
<feature type="domain" description="Fibronectin type-III" evidence="7">
    <location>
        <begin position="1072"/>
        <end position="1160"/>
    </location>
</feature>
<dbReference type="Gene3D" id="2.60.40.1180">
    <property type="entry name" value="Golgi alpha-mannosidase II"/>
    <property type="match status" value="1"/>
</dbReference>
<gene>
    <name evidence="8" type="ORF">ICC18_21465</name>
</gene>
<dbReference type="Gene3D" id="2.60.40.10">
    <property type="entry name" value="Immunoglobulins"/>
    <property type="match status" value="5"/>
</dbReference>
<dbReference type="InterPro" id="IPR003961">
    <property type="entry name" value="FN3_dom"/>
</dbReference>
<evidence type="ECO:0000313" key="9">
    <source>
        <dbReference type="Proteomes" id="UP000650466"/>
    </source>
</evidence>
<dbReference type="InterPro" id="IPR004185">
    <property type="entry name" value="Glyco_hydro_13_lg-like_dom"/>
</dbReference>
<feature type="compositionally biased region" description="Polar residues" evidence="5">
    <location>
        <begin position="433"/>
        <end position="443"/>
    </location>
</feature>
<keyword evidence="2" id="KW-0479">Metal-binding</keyword>
<name>A0A926QKC8_9BACL</name>
<dbReference type="InterPro" id="IPR054409">
    <property type="entry name" value="X25_BaPul-like"/>
</dbReference>
<dbReference type="Pfam" id="PF00128">
    <property type="entry name" value="Alpha-amylase"/>
    <property type="match status" value="2"/>
</dbReference>
<dbReference type="Gene3D" id="3.20.20.80">
    <property type="entry name" value="Glycosidases"/>
    <property type="match status" value="1"/>
</dbReference>
<keyword evidence="3" id="KW-0378">Hydrolase</keyword>
<dbReference type="InterPro" id="IPR017853">
    <property type="entry name" value="GH"/>
</dbReference>
<dbReference type="InterPro" id="IPR013783">
    <property type="entry name" value="Ig-like_fold"/>
</dbReference>
<keyword evidence="4" id="KW-0326">Glycosidase</keyword>
<evidence type="ECO:0000313" key="8">
    <source>
        <dbReference type="EMBL" id="MBD0382691.1"/>
    </source>
</evidence>
<dbReference type="NCBIfam" id="NF047446">
    <property type="entry name" value="barrel_OmpL47"/>
    <property type="match status" value="1"/>
</dbReference>
<dbReference type="SMART" id="SM00060">
    <property type="entry name" value="FN3"/>
    <property type="match status" value="2"/>
</dbReference>
<evidence type="ECO:0000256" key="4">
    <source>
        <dbReference type="ARBA" id="ARBA00023295"/>
    </source>
</evidence>
<dbReference type="SUPFAM" id="SSF51011">
    <property type="entry name" value="Glycosyl hydrolase domain"/>
    <property type="match status" value="1"/>
</dbReference>
<evidence type="ECO:0000256" key="3">
    <source>
        <dbReference type="ARBA" id="ARBA00022801"/>
    </source>
</evidence>
<dbReference type="GO" id="GO:0004553">
    <property type="term" value="F:hydrolase activity, hydrolyzing O-glycosyl compounds"/>
    <property type="evidence" value="ECO:0007669"/>
    <property type="project" value="InterPro"/>
</dbReference>
<organism evidence="8 9">
    <name type="scientific">Paenibacillus sedimenti</name>
    <dbReference type="NCBI Taxonomy" id="2770274"/>
    <lineage>
        <taxon>Bacteria</taxon>
        <taxon>Bacillati</taxon>
        <taxon>Bacillota</taxon>
        <taxon>Bacilli</taxon>
        <taxon>Bacillales</taxon>
        <taxon>Paenibacillaceae</taxon>
        <taxon>Paenibacillus</taxon>
    </lineage>
</organism>
<sequence length="1871" mass="206716">MFTIRRKQVQKQISLVTAIILLLQLLTSMMLPNSAHAASSDLQADVFTEQPGGQSKWVIVGSFQDWNNSSTATQMKHLVGNYYAYSTVLASGHHEFKIVKSGTWNGYDDGGNNFSFNLDQETKVNFYVNDDLKQARISLPNIQGLAQYVPTLSPDKWPRLVGSIQKVFNENEWAPEKAGQLFVDYNFDNTVYKLQRTIPAGKYEAKVTFGPNWDENYGSDGSNGSNLVVNVLDSSDITFTIDYSASARALSHDYVPKNSAFDGLIDNNAIAFDSRSITYKKPFGAIKAGQEDLTLRISALQGDVQLAKVEIANPEGISTNFTMHRITSINNRDYFEVTVPKSTFSKIGIWGYKLILIDGSTKVEYGDDSSRGGAGSVSSAGAVPFDLTVYDPNFKTPDWMKNAVVYQIFPDRFFDGDKSNNRAKTADGVRGASSPSTATSKNGQKIQYFDGGVVNDPTPDQVWGSWADTPENPDRLKPENKPYYPNEKSDGVWTNEFYGGDIQGIHQKLGYLKSIGVTTLYLNPVAWAASNHKYDATDYKHLDPMFGAPVYNIPGDPASGLNYTETRAASDRVYQAFTKAAREQGMHIINDGVFNHVGDDSIYFDRYSKFPEIGAYEYWAKVYDKMDADKLEQPAAEAAVKAEFTSTINPLTGMNYKYPDDFSYTTWFTIGRDKVKNRDDDGTHYKYDAWWGYDSLPVMDAKEPQTTATDFFPVDQESLSGAHEWNNIGLRELAFGRDISQLSDTDAQKAMQQTNSQRWLWMGSSGWRLDVAPDVSGGTWQKFRKAVKSVEAKKDGNNNTIEEPFILGEEWGVATKYLLGDQFDSVMNYRFRNAVQSFMISGDASNFNQALESIREDYPKEAWQVMLNLVDSHDTIRSITKYDHPEWEEEHLKLAPEASDTAIKLQALTAIMQMGYAGAPTIYYGDEVGVTGTKDPDSRRTFPWERVKDNGNGTFSSVDRYQGLFNIYQKAADIRNKNEVFRTGDLKVAYANGDIIVYARKNDKHGALVAINRGTINQTVEADVTGFLPNGLMLADQLGSNVQGAVSGGKITLQVPALSGFMMLSTSSISSVPQVTNLRATGNNGNVSLIWDAVSGAEGYFVYRAPIEGGALQLVGDVTATTMTDVNVINGTKYYYTVTARKGASESNPCDMTAATPAFPITSAQIVQEATYMNVGVGKLTSEIQVQITVPGLTDVTENVYKEAPGLITKLLYYPSTSSQDQASETKMRYKKDSDDATSKIYWAQFEPTLAGTYLYLAQASTDNGETFVSSQAVALVVYADPDDTTPPATPVLSDIQVESNLANLKWTADGTDAAGFEIYRKEVGGTYKLVATLSRDAREFVDYTVSNDTTYTYKVSSFDAAYNRADSLEKQVTPKLVMVDVKLRLHLPSYTPTTDSIHIAGDFNGWNASSTTLHVPSGATDRNIVEYTFKMMAGKSIQYKYTRGSWSTEAFTSHERKAGDETDPGNWAYSSTDTNMYLTIANQGGNQMVVDDYVLRWVDMPMMVSLPRTSYGADIEYTTEESKMTLKAVVPYGVAFTMNGQPLPQGAMDAKGNVQLNDVPLAPGVNTFVLHIEPTPETLALPWYTDKGRAGQATKTMTVRVTRIGGDSDPGKPPVTKAELSASSNEQDWFNQDVVLTLTAADDKPDTISTFYKLDGNDWIAYRAPVAIQSEGMNKVQYYSIDATGNRESAQTLQINLDKTAPSATLTQSGKPIHEVSYFDDVTFTLTASDTLSGISAQKLFIDSKEIISGQTLKARELGLGEHMIQYAVVDAAGNKVEQKSTFKVRTIFDIIRIILKQLLDSGQLKNKGVYTSLEAKLSQAEDQFKKGHIDQAIKHLRDLEKVISKEASKGSIDEDAAKEILQHIANSLE</sequence>
<feature type="chain" id="PRO_5037334218" evidence="6">
    <location>
        <begin position="38"/>
        <end position="1871"/>
    </location>
</feature>
<protein>
    <submittedName>
        <fullName evidence="8">Alpha-amylase</fullName>
    </submittedName>
</protein>
<dbReference type="Proteomes" id="UP000650466">
    <property type="component" value="Unassembled WGS sequence"/>
</dbReference>
<feature type="region of interest" description="Disordered" evidence="5">
    <location>
        <begin position="420"/>
        <end position="443"/>
    </location>
</feature>
<proteinExistence type="predicted"/>
<dbReference type="InterPro" id="IPR006047">
    <property type="entry name" value="GH13_cat_dom"/>
</dbReference>
<dbReference type="InterPro" id="IPR031319">
    <property type="entry name" value="A-amylase_C"/>
</dbReference>
<dbReference type="RefSeq" id="WP_188176481.1">
    <property type="nucleotide sequence ID" value="NZ_JACVVD010000008.1"/>
</dbReference>
<dbReference type="Pfam" id="PF22888">
    <property type="entry name" value="FIMAH"/>
    <property type="match status" value="1"/>
</dbReference>
<feature type="signal peptide" evidence="6">
    <location>
        <begin position="1"/>
        <end position="37"/>
    </location>
</feature>
<evidence type="ECO:0000256" key="1">
    <source>
        <dbReference type="ARBA" id="ARBA00001913"/>
    </source>
</evidence>
<dbReference type="SUPFAM" id="SSF51445">
    <property type="entry name" value="(Trans)glycosidases"/>
    <property type="match status" value="1"/>
</dbReference>
<dbReference type="PROSITE" id="PS50853">
    <property type="entry name" value="FN3"/>
    <property type="match status" value="1"/>
</dbReference>
<dbReference type="InterPro" id="IPR058094">
    <property type="entry name" value="Ig-like_OmpL47-like"/>
</dbReference>
<dbReference type="SMART" id="SM00632">
    <property type="entry name" value="Aamy_C"/>
    <property type="match status" value="1"/>
</dbReference>
<evidence type="ECO:0000256" key="2">
    <source>
        <dbReference type="ARBA" id="ARBA00022723"/>
    </source>
</evidence>
<dbReference type="CDD" id="cd00063">
    <property type="entry name" value="FN3"/>
    <property type="match status" value="1"/>
</dbReference>